<accession>A0A1G7MYW3</accession>
<evidence type="ECO:0000259" key="2">
    <source>
        <dbReference type="Pfam" id="PF07992"/>
    </source>
</evidence>
<dbReference type="PRINTS" id="PR00368">
    <property type="entry name" value="FADPNR"/>
</dbReference>
<dbReference type="Proteomes" id="UP000182284">
    <property type="component" value="Unassembled WGS sequence"/>
</dbReference>
<name>A0A1G7MYW3_9RHOB</name>
<protein>
    <submittedName>
        <fullName evidence="3">Pyruvate/2-oxoglutarate dehydrogenase complex, dihydrolipoamide dehydrogenase (E3) component</fullName>
    </submittedName>
</protein>
<evidence type="ECO:0000313" key="4">
    <source>
        <dbReference type="Proteomes" id="UP000182284"/>
    </source>
</evidence>
<evidence type="ECO:0000256" key="1">
    <source>
        <dbReference type="ARBA" id="ARBA00023002"/>
    </source>
</evidence>
<feature type="domain" description="FAD/NAD(P)-binding" evidence="2">
    <location>
        <begin position="7"/>
        <end position="247"/>
    </location>
</feature>
<keyword evidence="3" id="KW-0670">Pyruvate</keyword>
<dbReference type="SUPFAM" id="SSF51905">
    <property type="entry name" value="FAD/NAD(P)-binding domain"/>
    <property type="match status" value="1"/>
</dbReference>
<dbReference type="InterPro" id="IPR051691">
    <property type="entry name" value="Metab_Enz_Cyan_OpOx_G3PDH"/>
</dbReference>
<evidence type="ECO:0000313" key="3">
    <source>
        <dbReference type="EMBL" id="SDF66902.1"/>
    </source>
</evidence>
<dbReference type="PRINTS" id="PR00469">
    <property type="entry name" value="PNDRDTASEII"/>
</dbReference>
<dbReference type="Gene3D" id="3.50.50.60">
    <property type="entry name" value="FAD/NAD(P)-binding domain"/>
    <property type="match status" value="1"/>
</dbReference>
<dbReference type="InterPro" id="IPR036188">
    <property type="entry name" value="FAD/NAD-bd_sf"/>
</dbReference>
<sequence length="435" mass="46683">MIDTRPLIVGAGPAGLRAAITLSDAGLHPVLVDHAPGIGGAVYANLRAQPNLTPKLTREARILRQDFDRVRPRVDLRLSTAFAAFDQTGTALLTGQAGMMFKPRAVIFATGARERIQPRPGWTLAGVSSAGALQIALKTTGTLPLGRLLLAGTGPLLYAIAAQMVAADRPPVAVIETGNPLRHPLMALRLPARVLTEATRYIGQLLLAGVPILSGTDLTRIETRNGALIAHTSRQGRWAEISVDHIGLHDGLARNDFGISAEMTGQTPVFQAGDCRSVLGRWAAEEDGKRAAEQVLHALNATPGRAAIAPDQRFIKTQTLLAKLFARAPALAAPELPDDTVICRCENRSLGDLKQALQTASEQTQTTARTLRLTERFGMGPCQGRQCLDWVAALTPDTTSFADLRGNRWPIKPVRVRDILDAPDFTADPSHQDLK</sequence>
<dbReference type="EMBL" id="FNBL01000006">
    <property type="protein sequence ID" value="SDF66902.1"/>
    <property type="molecule type" value="Genomic_DNA"/>
</dbReference>
<keyword evidence="1" id="KW-0560">Oxidoreductase</keyword>
<dbReference type="InterPro" id="IPR023753">
    <property type="entry name" value="FAD/NAD-binding_dom"/>
</dbReference>
<proteinExistence type="predicted"/>
<dbReference type="OrthoDB" id="9801699at2"/>
<dbReference type="RefSeq" id="WP_074645164.1">
    <property type="nucleotide sequence ID" value="NZ_FNBL01000006.1"/>
</dbReference>
<dbReference type="GO" id="GO:0016491">
    <property type="term" value="F:oxidoreductase activity"/>
    <property type="evidence" value="ECO:0007669"/>
    <property type="project" value="UniProtKB-KW"/>
</dbReference>
<dbReference type="PANTHER" id="PTHR42949:SF3">
    <property type="entry name" value="ANAEROBIC GLYCEROL-3-PHOSPHATE DEHYDROGENASE SUBUNIT B"/>
    <property type="match status" value="1"/>
</dbReference>
<dbReference type="InterPro" id="IPR041854">
    <property type="entry name" value="BFD-like_2Fe2S-bd_dom_sf"/>
</dbReference>
<reference evidence="3 4" key="1">
    <citation type="submission" date="2016-10" db="EMBL/GenBank/DDBJ databases">
        <authorList>
            <person name="de Groot N.N."/>
        </authorList>
    </citation>
    <scope>NUCLEOTIDE SEQUENCE [LARGE SCALE GENOMIC DNA]</scope>
    <source>
        <strain evidence="3 4">DSM 27375</strain>
    </source>
</reference>
<dbReference type="AlphaFoldDB" id="A0A1G7MYW3"/>
<dbReference type="Pfam" id="PF07992">
    <property type="entry name" value="Pyr_redox_2"/>
    <property type="match status" value="1"/>
</dbReference>
<dbReference type="Gene3D" id="3.40.50.720">
    <property type="entry name" value="NAD(P)-binding Rossmann-like Domain"/>
    <property type="match status" value="1"/>
</dbReference>
<dbReference type="Gene3D" id="1.10.10.1100">
    <property type="entry name" value="BFD-like [2Fe-2S]-binding domain"/>
    <property type="match status" value="1"/>
</dbReference>
<dbReference type="PANTHER" id="PTHR42949">
    <property type="entry name" value="ANAEROBIC GLYCEROL-3-PHOSPHATE DEHYDROGENASE SUBUNIT B"/>
    <property type="match status" value="1"/>
</dbReference>
<gene>
    <name evidence="3" type="ORF">SAMN04488117_10695</name>
</gene>
<organism evidence="3 4">
    <name type="scientific">Celeribacter baekdonensis</name>
    <dbReference type="NCBI Taxonomy" id="875171"/>
    <lineage>
        <taxon>Bacteria</taxon>
        <taxon>Pseudomonadati</taxon>
        <taxon>Pseudomonadota</taxon>
        <taxon>Alphaproteobacteria</taxon>
        <taxon>Rhodobacterales</taxon>
        <taxon>Roseobacteraceae</taxon>
        <taxon>Celeribacter</taxon>
    </lineage>
</organism>